<organism evidence="1">
    <name type="scientific">marine sediment metagenome</name>
    <dbReference type="NCBI Taxonomy" id="412755"/>
    <lineage>
        <taxon>unclassified sequences</taxon>
        <taxon>metagenomes</taxon>
        <taxon>ecological metagenomes</taxon>
    </lineage>
</organism>
<sequence>TSRQAQQIFELIEHESGDRNGGCEFWIVCNTTISPKLERLIKSEEISSTVNFLFKGIQQKPDYLPPAWSSIEDALEWCSDIAETIPFCKLTSRTLIWKLAALVQYASAGTEKRPHHSFDTDELPDLFEQLNIQLQQFPVPPTAYYPQRNEPDFLSDSRVRLIVGLSGSGKTAWASESASFCDTNVVYFDIGDTPSTALASTLSREIAGNFSQNSKFNLRSILLPGVIGIDSIRALDIELSRRDIPVVVVVDNVHKSVPIDLSGIINATTYIS</sequence>
<reference evidence="1" key="1">
    <citation type="journal article" date="2014" name="Front. Microbiol.">
        <title>High frequency of phylogenetically diverse reductive dehalogenase-homologous genes in deep subseafloor sedimentary metagenomes.</title>
        <authorList>
            <person name="Kawai M."/>
            <person name="Futagami T."/>
            <person name="Toyoda A."/>
            <person name="Takaki Y."/>
            <person name="Nishi S."/>
            <person name="Hori S."/>
            <person name="Arai W."/>
            <person name="Tsubouchi T."/>
            <person name="Morono Y."/>
            <person name="Uchiyama I."/>
            <person name="Ito T."/>
            <person name="Fujiyama A."/>
            <person name="Inagaki F."/>
            <person name="Takami H."/>
        </authorList>
    </citation>
    <scope>NUCLEOTIDE SEQUENCE</scope>
    <source>
        <strain evidence="1">Expedition CK06-06</strain>
    </source>
</reference>
<feature type="non-terminal residue" evidence="1">
    <location>
        <position position="1"/>
    </location>
</feature>
<dbReference type="AlphaFoldDB" id="X1HVX7"/>
<dbReference type="SUPFAM" id="SSF52540">
    <property type="entry name" value="P-loop containing nucleoside triphosphate hydrolases"/>
    <property type="match status" value="1"/>
</dbReference>
<gene>
    <name evidence="1" type="ORF">S03H2_42009</name>
</gene>
<comment type="caution">
    <text evidence="1">The sequence shown here is derived from an EMBL/GenBank/DDBJ whole genome shotgun (WGS) entry which is preliminary data.</text>
</comment>
<dbReference type="InterPro" id="IPR027417">
    <property type="entry name" value="P-loop_NTPase"/>
</dbReference>
<proteinExistence type="predicted"/>
<evidence type="ECO:0000313" key="1">
    <source>
        <dbReference type="EMBL" id="GAH74321.1"/>
    </source>
</evidence>
<feature type="non-terminal residue" evidence="1">
    <location>
        <position position="272"/>
    </location>
</feature>
<accession>X1HVX7</accession>
<dbReference type="EMBL" id="BARU01026124">
    <property type="protein sequence ID" value="GAH74321.1"/>
    <property type="molecule type" value="Genomic_DNA"/>
</dbReference>
<protein>
    <submittedName>
        <fullName evidence="1">Uncharacterized protein</fullName>
    </submittedName>
</protein>
<name>X1HVX7_9ZZZZ</name>